<dbReference type="Proteomes" id="UP000324705">
    <property type="component" value="Chromosome 6A"/>
</dbReference>
<evidence type="ECO:0008006" key="8">
    <source>
        <dbReference type="Google" id="ProtNLM"/>
    </source>
</evidence>
<dbReference type="InterPro" id="IPR015300">
    <property type="entry name" value="DNA-bd_pseudobarrel_sf"/>
</dbReference>
<dbReference type="Gene3D" id="2.40.330.10">
    <property type="entry name" value="DNA-binding pseudobarrel domain"/>
    <property type="match status" value="1"/>
</dbReference>
<evidence type="ECO:0000256" key="1">
    <source>
        <dbReference type="ARBA" id="ARBA00004123"/>
    </source>
</evidence>
<protein>
    <recommendedName>
        <fullName evidence="8">TF-B3 domain-containing protein</fullName>
    </recommendedName>
</protein>
<accession>A0A9R1B1F1</accession>
<keyword evidence="5" id="KW-0539">Nucleus</keyword>
<evidence type="ECO:0000313" key="6">
    <source>
        <dbReference type="EMBL" id="VAI47909.1"/>
    </source>
</evidence>
<sequence length="158" mass="18504">MIAGTSCGIQYFEELEDHCYRGNEVKLYEHQVDALFAMFWHKEPDIKYYMCTINKTFAKPGHRMVTKYTEDNLLDYIDPNNDTLMVRLADARLRVECRIMLGTDKRATITTSWSEFRRRANIREGDICAFHFRVTSKRRVFSPCTASRSTIEDTTVPV</sequence>
<dbReference type="AlphaFoldDB" id="A0A9R1B1F1"/>
<keyword evidence="4" id="KW-0804">Transcription</keyword>
<evidence type="ECO:0000256" key="5">
    <source>
        <dbReference type="ARBA" id="ARBA00023242"/>
    </source>
</evidence>
<keyword evidence="7" id="KW-1185">Reference proteome</keyword>
<evidence type="ECO:0000256" key="3">
    <source>
        <dbReference type="ARBA" id="ARBA00023125"/>
    </source>
</evidence>
<organism evidence="6 7">
    <name type="scientific">Triticum turgidum subsp. durum</name>
    <name type="common">Durum wheat</name>
    <name type="synonym">Triticum durum</name>
    <dbReference type="NCBI Taxonomy" id="4567"/>
    <lineage>
        <taxon>Eukaryota</taxon>
        <taxon>Viridiplantae</taxon>
        <taxon>Streptophyta</taxon>
        <taxon>Embryophyta</taxon>
        <taxon>Tracheophyta</taxon>
        <taxon>Spermatophyta</taxon>
        <taxon>Magnoliopsida</taxon>
        <taxon>Liliopsida</taxon>
        <taxon>Poales</taxon>
        <taxon>Poaceae</taxon>
        <taxon>BOP clade</taxon>
        <taxon>Pooideae</taxon>
        <taxon>Triticodae</taxon>
        <taxon>Triticeae</taxon>
        <taxon>Triticinae</taxon>
        <taxon>Triticum</taxon>
    </lineage>
</organism>
<dbReference type="SUPFAM" id="SSF101936">
    <property type="entry name" value="DNA-binding pseudobarrel domain"/>
    <property type="match status" value="1"/>
</dbReference>
<dbReference type="GO" id="GO:0005634">
    <property type="term" value="C:nucleus"/>
    <property type="evidence" value="ECO:0007669"/>
    <property type="project" value="UniProtKB-SubCell"/>
</dbReference>
<dbReference type="OMA" id="CRCANIR"/>
<evidence type="ECO:0000256" key="4">
    <source>
        <dbReference type="ARBA" id="ARBA00023163"/>
    </source>
</evidence>
<keyword evidence="2" id="KW-0805">Transcription regulation</keyword>
<evidence type="ECO:0000313" key="7">
    <source>
        <dbReference type="Proteomes" id="UP000324705"/>
    </source>
</evidence>
<gene>
    <name evidence="6" type="ORF">TRITD_6Av1G160720</name>
</gene>
<dbReference type="GO" id="GO:0003677">
    <property type="term" value="F:DNA binding"/>
    <property type="evidence" value="ECO:0007669"/>
    <property type="project" value="UniProtKB-KW"/>
</dbReference>
<proteinExistence type="predicted"/>
<comment type="subcellular location">
    <subcellularLocation>
        <location evidence="1">Nucleus</location>
    </subcellularLocation>
</comment>
<name>A0A9R1B1F1_TRITD</name>
<evidence type="ECO:0000256" key="2">
    <source>
        <dbReference type="ARBA" id="ARBA00023015"/>
    </source>
</evidence>
<keyword evidence="3" id="KW-0238">DNA-binding</keyword>
<dbReference type="EMBL" id="LT934121">
    <property type="protein sequence ID" value="VAI47909.1"/>
    <property type="molecule type" value="Genomic_DNA"/>
</dbReference>
<dbReference type="Gramene" id="TRITD6Av1G160720.3">
    <property type="protein sequence ID" value="TRITD6Av1G160720.3"/>
    <property type="gene ID" value="TRITD6Av1G160720"/>
</dbReference>
<reference evidence="6 7" key="1">
    <citation type="submission" date="2017-09" db="EMBL/GenBank/DDBJ databases">
        <authorList>
            <consortium name="International Durum Wheat Genome Sequencing Consortium (IDWGSC)"/>
            <person name="Milanesi L."/>
        </authorList>
    </citation>
    <scope>NUCLEOTIDE SEQUENCE [LARGE SCALE GENOMIC DNA]</scope>
    <source>
        <strain evidence="7">cv. Svevo</strain>
    </source>
</reference>